<dbReference type="Pfam" id="PF01424">
    <property type="entry name" value="R3H"/>
    <property type="match status" value="1"/>
</dbReference>
<dbReference type="EMBL" id="MGHL01000006">
    <property type="protein sequence ID" value="OGM70065.1"/>
    <property type="molecule type" value="Genomic_DNA"/>
</dbReference>
<dbReference type="GO" id="GO:0003723">
    <property type="term" value="F:RNA binding"/>
    <property type="evidence" value="ECO:0007669"/>
    <property type="project" value="InterPro"/>
</dbReference>
<dbReference type="AlphaFoldDB" id="A0A1F8C367"/>
<dbReference type="InterPro" id="IPR036867">
    <property type="entry name" value="R3H_dom_sf"/>
</dbReference>
<dbReference type="InterPro" id="IPR015946">
    <property type="entry name" value="KH_dom-like_a/b"/>
</dbReference>
<dbReference type="PANTHER" id="PTHR35800:SF1">
    <property type="entry name" value="RNA-BINDING PROTEIN KHPB"/>
    <property type="match status" value="1"/>
</dbReference>
<dbReference type="PROSITE" id="PS51061">
    <property type="entry name" value="R3H"/>
    <property type="match status" value="1"/>
</dbReference>
<dbReference type="Gene3D" id="3.30.1370.50">
    <property type="entry name" value="R3H-like domain"/>
    <property type="match status" value="1"/>
</dbReference>
<sequence length="146" mass="16571">MEEVKKLTQELLDLMGIKSKFDVSEEDGGVLVNISADDDTGLLIGRRGETLQAIQTFLAMALRQSRGDWVRVTVDIGDWREKQEEHLRHLADQAGERARETGDPQYLYNLDASQRRLVHLALAEAKDLETFSEGDGEERYLVVKIK</sequence>
<dbReference type="InterPro" id="IPR039247">
    <property type="entry name" value="KhpB"/>
</dbReference>
<gene>
    <name evidence="2" type="ORF">A2975_03245</name>
</gene>
<dbReference type="CDD" id="cd02644">
    <property type="entry name" value="R3H_jag"/>
    <property type="match status" value="1"/>
</dbReference>
<dbReference type="SUPFAM" id="SSF82708">
    <property type="entry name" value="R3H domain"/>
    <property type="match status" value="1"/>
</dbReference>
<name>A0A1F8C367_9BACT</name>
<dbReference type="InterPro" id="IPR038008">
    <property type="entry name" value="Jag_KH"/>
</dbReference>
<proteinExistence type="predicted"/>
<evidence type="ECO:0000259" key="1">
    <source>
        <dbReference type="PROSITE" id="PS51061"/>
    </source>
</evidence>
<accession>A0A1F8C367</accession>
<dbReference type="PANTHER" id="PTHR35800">
    <property type="entry name" value="PROTEIN JAG"/>
    <property type="match status" value="1"/>
</dbReference>
<dbReference type="STRING" id="1802525.A2975_03245"/>
<dbReference type="Gene3D" id="3.30.300.20">
    <property type="match status" value="1"/>
</dbReference>
<dbReference type="Pfam" id="PF13083">
    <property type="entry name" value="KH_KhpA-B"/>
    <property type="match status" value="1"/>
</dbReference>
<protein>
    <recommendedName>
        <fullName evidence="1">R3H domain-containing protein</fullName>
    </recommendedName>
</protein>
<feature type="domain" description="R3H" evidence="1">
    <location>
        <begin position="81"/>
        <end position="146"/>
    </location>
</feature>
<dbReference type="InterPro" id="IPR001374">
    <property type="entry name" value="R3H_dom"/>
</dbReference>
<dbReference type="Proteomes" id="UP000178429">
    <property type="component" value="Unassembled WGS sequence"/>
</dbReference>
<evidence type="ECO:0000313" key="2">
    <source>
        <dbReference type="EMBL" id="OGM70065.1"/>
    </source>
</evidence>
<dbReference type="InterPro" id="IPR034079">
    <property type="entry name" value="R3H_KhpB"/>
</dbReference>
<comment type="caution">
    <text evidence="2">The sequence shown here is derived from an EMBL/GenBank/DDBJ whole genome shotgun (WGS) entry which is preliminary data.</text>
</comment>
<dbReference type="SMART" id="SM00393">
    <property type="entry name" value="R3H"/>
    <property type="match status" value="1"/>
</dbReference>
<reference evidence="2 3" key="1">
    <citation type="journal article" date="2016" name="Nat. Commun.">
        <title>Thousands of microbial genomes shed light on interconnected biogeochemical processes in an aquifer system.</title>
        <authorList>
            <person name="Anantharaman K."/>
            <person name="Brown C.T."/>
            <person name="Hug L.A."/>
            <person name="Sharon I."/>
            <person name="Castelle C.J."/>
            <person name="Probst A.J."/>
            <person name="Thomas B.C."/>
            <person name="Singh A."/>
            <person name="Wilkins M.J."/>
            <person name="Karaoz U."/>
            <person name="Brodie E.L."/>
            <person name="Williams K.H."/>
            <person name="Hubbard S.S."/>
            <person name="Banfield J.F."/>
        </authorList>
    </citation>
    <scope>NUCLEOTIDE SEQUENCE [LARGE SCALE GENOMIC DNA]</scope>
</reference>
<organism evidence="2 3">
    <name type="scientific">Candidatus Woesebacteria bacterium RIFCSPLOWO2_01_FULL_44_14</name>
    <dbReference type="NCBI Taxonomy" id="1802525"/>
    <lineage>
        <taxon>Bacteria</taxon>
        <taxon>Candidatus Woeseibacteriota</taxon>
    </lineage>
</organism>
<evidence type="ECO:0000313" key="3">
    <source>
        <dbReference type="Proteomes" id="UP000178429"/>
    </source>
</evidence>
<dbReference type="CDD" id="cd02414">
    <property type="entry name" value="KH-II_Jag"/>
    <property type="match status" value="1"/>
</dbReference>